<gene>
    <name evidence="2" type="ORF">A9Q84_01930</name>
</gene>
<dbReference type="GO" id="GO:0002161">
    <property type="term" value="F:aminoacyl-tRNA deacylase activity"/>
    <property type="evidence" value="ECO:0007669"/>
    <property type="project" value="InterPro"/>
</dbReference>
<accession>A0A1Y5FD48</accession>
<comment type="caution">
    <text evidence="2">The sequence shown here is derived from an EMBL/GenBank/DDBJ whole genome shotgun (WGS) entry which is preliminary data.</text>
</comment>
<proteinExistence type="predicted"/>
<reference evidence="3" key="1">
    <citation type="journal article" date="2017" name="Proc. Natl. Acad. Sci. U.S.A.">
        <title>Simulation of Deepwater Horizon oil plume reveals substrate specialization within a complex community of hydrocarbon-degraders.</title>
        <authorList>
            <person name="Hu P."/>
            <person name="Dubinsky E.A."/>
            <person name="Probst A.J."/>
            <person name="Wang J."/>
            <person name="Sieber C.M.K."/>
            <person name="Tom L.M."/>
            <person name="Gardinali P."/>
            <person name="Banfield J.F."/>
            <person name="Atlas R.M."/>
            <person name="Andersen G.L."/>
        </authorList>
    </citation>
    <scope>NUCLEOTIDE SEQUENCE [LARGE SCALE GENOMIC DNA]</scope>
</reference>
<evidence type="ECO:0000259" key="1">
    <source>
        <dbReference type="Pfam" id="PF04073"/>
    </source>
</evidence>
<dbReference type="Proteomes" id="UP000196531">
    <property type="component" value="Unassembled WGS sequence"/>
</dbReference>
<dbReference type="InterPro" id="IPR007214">
    <property type="entry name" value="YbaK/aa-tRNA-synth-assoc-dom"/>
</dbReference>
<organism evidence="2 3">
    <name type="scientific">Halobacteriovorax marinus</name>
    <dbReference type="NCBI Taxonomy" id="97084"/>
    <lineage>
        <taxon>Bacteria</taxon>
        <taxon>Pseudomonadati</taxon>
        <taxon>Bdellovibrionota</taxon>
        <taxon>Bacteriovoracia</taxon>
        <taxon>Bacteriovoracales</taxon>
        <taxon>Halobacteriovoraceae</taxon>
        <taxon>Halobacteriovorax</taxon>
    </lineage>
</organism>
<evidence type="ECO:0000313" key="3">
    <source>
        <dbReference type="Proteomes" id="UP000196531"/>
    </source>
</evidence>
<protein>
    <recommendedName>
        <fullName evidence="1">YbaK/aminoacyl-tRNA synthetase-associated domain-containing protein</fullName>
    </recommendedName>
</protein>
<dbReference type="Pfam" id="PF04073">
    <property type="entry name" value="tRNA_edit"/>
    <property type="match status" value="1"/>
</dbReference>
<dbReference type="Gene3D" id="3.90.960.10">
    <property type="entry name" value="YbaK/aminoacyl-tRNA synthetase-associated domain"/>
    <property type="match status" value="1"/>
</dbReference>
<evidence type="ECO:0000313" key="2">
    <source>
        <dbReference type="EMBL" id="OUS00222.1"/>
    </source>
</evidence>
<dbReference type="CDD" id="cd04332">
    <property type="entry name" value="YbaK_like"/>
    <property type="match status" value="1"/>
</dbReference>
<feature type="domain" description="YbaK/aminoacyl-tRNA synthetase-associated" evidence="1">
    <location>
        <begin position="21"/>
        <end position="142"/>
    </location>
</feature>
<name>A0A1Y5FD48_9BACT</name>
<dbReference type="SUPFAM" id="SSF55826">
    <property type="entry name" value="YbaK/ProRS associated domain"/>
    <property type="match status" value="1"/>
</dbReference>
<sequence length="165" mass="18702">MPKKISSYMDSKHVSYSHILHPPGYTAEEVANKIHCLKHELAKTIAVHMDGRDILAVIPASDMLDIHLLQQSFGAKHIKFFSENELNQKFKDCETGAMPIFGHLYGMEVIVSDNLLEDGEIYFNAGTHIDAIKCSMEDFIKLEKPIFAHISNLHKDNFVSRDLGY</sequence>
<dbReference type="InterPro" id="IPR036754">
    <property type="entry name" value="YbaK/aa-tRNA-synt-asso_dom_sf"/>
</dbReference>
<dbReference type="AlphaFoldDB" id="A0A1Y5FD48"/>
<dbReference type="EMBL" id="MAAO01000002">
    <property type="protein sequence ID" value="OUS00222.1"/>
    <property type="molecule type" value="Genomic_DNA"/>
</dbReference>